<proteinExistence type="predicted"/>
<gene>
    <name evidence="1" type="ORF">BKBCGLBC_00015</name>
</gene>
<dbReference type="AlphaFoldDB" id="A0A7G9YZ20"/>
<protein>
    <submittedName>
        <fullName evidence="1">Uncharacterized protein</fullName>
    </submittedName>
</protein>
<name>A0A7G9YZ20_9EURY</name>
<organism evidence="1">
    <name type="scientific">Candidatus Methanophagaceae archaeon ANME-1 ERB6</name>
    <dbReference type="NCBI Taxonomy" id="2759912"/>
    <lineage>
        <taxon>Archaea</taxon>
        <taxon>Methanobacteriati</taxon>
        <taxon>Methanobacteriota</taxon>
        <taxon>Stenosarchaea group</taxon>
        <taxon>Methanomicrobia</taxon>
        <taxon>Candidatus Methanophagales</taxon>
        <taxon>Candidatus Methanophagaceae</taxon>
    </lineage>
</organism>
<sequence length="225" mass="24338">MGVPSKIHNIQLVKIQPEERLAAPSELNLASSLVTGCGEARGMGYWAATQVKGFSHEIYVVSMVDVVHLTEDSTLTAVSPNLQSWNIAGSAGTWRGDESSAGSETVARYQMDIMGTRESQSVLLTGVCNVKPINGKILQMTLWGSDQLIVPMKQGNAYGGKGLAVEPLGPGHIHRTKRRVKDGNKTGLITYPKNGREVLLKSRMRENLKSGSVRGLIAASGRRWL</sequence>
<dbReference type="EMBL" id="MT631535">
    <property type="protein sequence ID" value="QNO53254.1"/>
    <property type="molecule type" value="Genomic_DNA"/>
</dbReference>
<evidence type="ECO:0000313" key="1">
    <source>
        <dbReference type="EMBL" id="QNO53254.1"/>
    </source>
</evidence>
<reference evidence="1" key="1">
    <citation type="submission" date="2020-06" db="EMBL/GenBank/DDBJ databases">
        <title>Unique genomic features of the anaerobic methanotrophic archaea.</title>
        <authorList>
            <person name="Chadwick G.L."/>
            <person name="Skennerton C.T."/>
            <person name="Laso-Perez R."/>
            <person name="Leu A.O."/>
            <person name="Speth D.R."/>
            <person name="Yu H."/>
            <person name="Morgan-Lang C."/>
            <person name="Hatzenpichler R."/>
            <person name="Goudeau D."/>
            <person name="Malmstrom R."/>
            <person name="Brazelton W.J."/>
            <person name="Woyke T."/>
            <person name="Hallam S.J."/>
            <person name="Tyson G.W."/>
            <person name="Wegener G."/>
            <person name="Boetius A."/>
            <person name="Orphan V."/>
        </authorList>
    </citation>
    <scope>NUCLEOTIDE SEQUENCE</scope>
</reference>
<accession>A0A7G9YZ20</accession>